<evidence type="ECO:0000256" key="2">
    <source>
        <dbReference type="ARBA" id="ARBA00007046"/>
    </source>
</evidence>
<dbReference type="OrthoDB" id="1262810at2759"/>
<reference evidence="10" key="1">
    <citation type="journal article" date="2012" name="Science">
        <title>The Paleozoic origin of enzymatic lignin decomposition reconstructed from 31 fungal genomes.</title>
        <authorList>
            <person name="Floudas D."/>
            <person name="Binder M."/>
            <person name="Riley R."/>
            <person name="Barry K."/>
            <person name="Blanchette R.A."/>
            <person name="Henrissat B."/>
            <person name="Martinez A.T."/>
            <person name="Otillar R."/>
            <person name="Spatafora J.W."/>
            <person name="Yadav J.S."/>
            <person name="Aerts A."/>
            <person name="Benoit I."/>
            <person name="Boyd A."/>
            <person name="Carlson A."/>
            <person name="Copeland A."/>
            <person name="Coutinho P.M."/>
            <person name="de Vries R.P."/>
            <person name="Ferreira P."/>
            <person name="Findley K."/>
            <person name="Foster B."/>
            <person name="Gaskell J."/>
            <person name="Glotzer D."/>
            <person name="Gorecki P."/>
            <person name="Heitman J."/>
            <person name="Hesse C."/>
            <person name="Hori C."/>
            <person name="Igarashi K."/>
            <person name="Jurgens J.A."/>
            <person name="Kallen N."/>
            <person name="Kersten P."/>
            <person name="Kohler A."/>
            <person name="Kuees U."/>
            <person name="Kumar T.K.A."/>
            <person name="Kuo A."/>
            <person name="LaButti K."/>
            <person name="Larrondo L.F."/>
            <person name="Lindquist E."/>
            <person name="Ling A."/>
            <person name="Lombard V."/>
            <person name="Lucas S."/>
            <person name="Lundell T."/>
            <person name="Martin R."/>
            <person name="McLaughlin D.J."/>
            <person name="Morgenstern I."/>
            <person name="Morin E."/>
            <person name="Murat C."/>
            <person name="Nagy L.G."/>
            <person name="Nolan M."/>
            <person name="Ohm R.A."/>
            <person name="Patyshakuliyeva A."/>
            <person name="Rokas A."/>
            <person name="Ruiz-Duenas F.J."/>
            <person name="Sabat G."/>
            <person name="Salamov A."/>
            <person name="Samejima M."/>
            <person name="Schmutz J."/>
            <person name="Slot J.C."/>
            <person name="St John F."/>
            <person name="Stenlid J."/>
            <person name="Sun H."/>
            <person name="Sun S."/>
            <person name="Syed K."/>
            <person name="Tsang A."/>
            <person name="Wiebenga A."/>
            <person name="Young D."/>
            <person name="Pisabarro A."/>
            <person name="Eastwood D.C."/>
            <person name="Martin F."/>
            <person name="Cullen D."/>
            <person name="Grigoriev I.V."/>
            <person name="Hibbett D.S."/>
        </authorList>
    </citation>
    <scope>NUCLEOTIDE SEQUENCE [LARGE SCALE GENOMIC DNA]</scope>
    <source>
        <strain evidence="10">TFB10046</strain>
    </source>
</reference>
<evidence type="ECO:0000256" key="3">
    <source>
        <dbReference type="ARBA" id="ARBA00014723"/>
    </source>
</evidence>
<protein>
    <recommendedName>
        <fullName evidence="3">ATP synthase subunit 5, mitochondrial</fullName>
    </recommendedName>
</protein>
<keyword evidence="4" id="KW-0813">Transport</keyword>
<dbReference type="Proteomes" id="UP000006514">
    <property type="component" value="Unassembled WGS sequence"/>
</dbReference>
<dbReference type="SUPFAM" id="SSF47928">
    <property type="entry name" value="N-terminal domain of the delta subunit of the F1F0-ATP synthase"/>
    <property type="match status" value="1"/>
</dbReference>
<keyword evidence="10" id="KW-1185">Reference proteome</keyword>
<comment type="subcellular location">
    <subcellularLocation>
        <location evidence="1">Membrane</location>
    </subcellularLocation>
</comment>
<dbReference type="Pfam" id="PF00213">
    <property type="entry name" value="OSCP"/>
    <property type="match status" value="1"/>
</dbReference>
<organism evidence="9 10">
    <name type="scientific">Auricularia subglabra (strain TFB-10046 / SS5)</name>
    <name type="common">White-rot fungus</name>
    <name type="synonym">Auricularia delicata (strain TFB10046)</name>
    <dbReference type="NCBI Taxonomy" id="717982"/>
    <lineage>
        <taxon>Eukaryota</taxon>
        <taxon>Fungi</taxon>
        <taxon>Dikarya</taxon>
        <taxon>Basidiomycota</taxon>
        <taxon>Agaricomycotina</taxon>
        <taxon>Agaricomycetes</taxon>
        <taxon>Auriculariales</taxon>
        <taxon>Auriculariaceae</taxon>
        <taxon>Auricularia</taxon>
    </lineage>
</organism>
<dbReference type="InParanoid" id="J0LF26"/>
<dbReference type="FunCoup" id="J0LF26">
    <property type="interactions" value="52"/>
</dbReference>
<sequence>MLAGRAARLLAPTHARLASSIALKYSQAAYGAALSKSPATLNKVQTDLNTVSSTLASTPALAEFVSNPTLSANDRSEGLKQLFAAAEKTAKLDEITKNLFAVLSENGRLSETAGVIEGFQELVAKYKGELDVIVTSAEPLPKDVLANLERSLKQSEAGKAAKVLKLTNKVNPAILGGLIVDLGEKTIDLSVSNRVNKLNGLLQESV</sequence>
<evidence type="ECO:0000313" key="10">
    <source>
        <dbReference type="Proteomes" id="UP000006514"/>
    </source>
</evidence>
<evidence type="ECO:0000256" key="6">
    <source>
        <dbReference type="ARBA" id="ARBA00023065"/>
    </source>
</evidence>
<dbReference type="GO" id="GO:0046933">
    <property type="term" value="F:proton-transporting ATP synthase activity, rotational mechanism"/>
    <property type="evidence" value="ECO:0007669"/>
    <property type="project" value="InterPro"/>
</dbReference>
<evidence type="ECO:0000256" key="5">
    <source>
        <dbReference type="ARBA" id="ARBA00022781"/>
    </source>
</evidence>
<evidence type="ECO:0000256" key="7">
    <source>
        <dbReference type="ARBA" id="ARBA00023136"/>
    </source>
</evidence>
<keyword evidence="8" id="KW-0066">ATP synthesis</keyword>
<dbReference type="NCBIfam" id="TIGR01145">
    <property type="entry name" value="ATP_synt_delta"/>
    <property type="match status" value="1"/>
</dbReference>
<dbReference type="OMA" id="MVDNIQD"/>
<comment type="similarity">
    <text evidence="2">Belongs to the ATPase delta chain family.</text>
</comment>
<evidence type="ECO:0000256" key="8">
    <source>
        <dbReference type="ARBA" id="ARBA00023310"/>
    </source>
</evidence>
<dbReference type="PANTHER" id="PTHR11910">
    <property type="entry name" value="ATP SYNTHASE DELTA CHAIN"/>
    <property type="match status" value="1"/>
</dbReference>
<dbReference type="GO" id="GO:0016020">
    <property type="term" value="C:membrane"/>
    <property type="evidence" value="ECO:0007669"/>
    <property type="project" value="UniProtKB-SubCell"/>
</dbReference>
<keyword evidence="6" id="KW-0406">Ion transport</keyword>
<name>J0LF26_AURST</name>
<keyword evidence="7" id="KW-0472">Membrane</keyword>
<dbReference type="InterPro" id="IPR000711">
    <property type="entry name" value="ATPase_OSCP/dsu"/>
</dbReference>
<dbReference type="PRINTS" id="PR00125">
    <property type="entry name" value="ATPASEDELTA"/>
</dbReference>
<dbReference type="HAMAP" id="MF_01416">
    <property type="entry name" value="ATP_synth_delta_bact"/>
    <property type="match status" value="1"/>
</dbReference>
<accession>J0LF26</accession>
<gene>
    <name evidence="9" type="ORF">AURDEDRAFT_175377</name>
</gene>
<evidence type="ECO:0000313" key="9">
    <source>
        <dbReference type="EMBL" id="EJD35578.1"/>
    </source>
</evidence>
<evidence type="ECO:0000256" key="4">
    <source>
        <dbReference type="ARBA" id="ARBA00022448"/>
    </source>
</evidence>
<dbReference type="Gene3D" id="1.10.520.20">
    <property type="entry name" value="N-terminal domain of the delta subunit of the F1F0-ATP synthase"/>
    <property type="match status" value="1"/>
</dbReference>
<dbReference type="eggNOG" id="KOG1662">
    <property type="taxonomic scope" value="Eukaryota"/>
</dbReference>
<dbReference type="AlphaFoldDB" id="J0LF26"/>
<dbReference type="EMBL" id="JH687886">
    <property type="protein sequence ID" value="EJD35578.1"/>
    <property type="molecule type" value="Genomic_DNA"/>
</dbReference>
<proteinExistence type="inferred from homology"/>
<dbReference type="KEGG" id="adl:AURDEDRAFT_175377"/>
<dbReference type="InterPro" id="IPR026015">
    <property type="entry name" value="ATP_synth_OSCP/delta_N_sf"/>
</dbReference>
<keyword evidence="5" id="KW-0375">Hydrogen ion transport</keyword>
<evidence type="ECO:0000256" key="1">
    <source>
        <dbReference type="ARBA" id="ARBA00004370"/>
    </source>
</evidence>